<feature type="region of interest" description="Disordered" evidence="1">
    <location>
        <begin position="136"/>
        <end position="204"/>
    </location>
</feature>
<organism evidence="2 3">
    <name type="scientific">Cordyceps javanica</name>
    <dbReference type="NCBI Taxonomy" id="43265"/>
    <lineage>
        <taxon>Eukaryota</taxon>
        <taxon>Fungi</taxon>
        <taxon>Dikarya</taxon>
        <taxon>Ascomycota</taxon>
        <taxon>Pezizomycotina</taxon>
        <taxon>Sordariomycetes</taxon>
        <taxon>Hypocreomycetidae</taxon>
        <taxon>Hypocreales</taxon>
        <taxon>Cordycipitaceae</taxon>
        <taxon>Cordyceps</taxon>
    </lineage>
</organism>
<dbReference type="EMBL" id="SPUK01000036">
    <property type="protein sequence ID" value="TQV90115.1"/>
    <property type="molecule type" value="Genomic_DNA"/>
</dbReference>
<gene>
    <name evidence="2" type="ORF">IF1G_11224</name>
</gene>
<comment type="caution">
    <text evidence="2">The sequence shown here is derived from an EMBL/GenBank/DDBJ whole genome shotgun (WGS) entry which is preliminary data.</text>
</comment>
<feature type="compositionally biased region" description="Basic residues" evidence="1">
    <location>
        <begin position="165"/>
        <end position="175"/>
    </location>
</feature>
<reference evidence="2 3" key="1">
    <citation type="journal article" date="2019" name="Appl. Microbiol. Biotechnol.">
        <title>Genome sequence of Isaria javanica and comparative genome analysis insights into family S53 peptidase evolution in fungal entomopathogens.</title>
        <authorList>
            <person name="Lin R."/>
            <person name="Zhang X."/>
            <person name="Xin B."/>
            <person name="Zou M."/>
            <person name="Gao Y."/>
            <person name="Qin F."/>
            <person name="Hu Q."/>
            <person name="Xie B."/>
            <person name="Cheng X."/>
        </authorList>
    </citation>
    <scope>NUCLEOTIDE SEQUENCE [LARGE SCALE GENOMIC DNA]</scope>
    <source>
        <strain evidence="2 3">IJ1G</strain>
    </source>
</reference>
<dbReference type="Proteomes" id="UP000315783">
    <property type="component" value="Unassembled WGS sequence"/>
</dbReference>
<protein>
    <submittedName>
        <fullName evidence="2">Serine/threonine-protein kinase Sgk2</fullName>
    </submittedName>
</protein>
<evidence type="ECO:0000313" key="2">
    <source>
        <dbReference type="EMBL" id="TQV90115.1"/>
    </source>
</evidence>
<accession>A0A545UKX5</accession>
<name>A0A545UKX5_9HYPO</name>
<dbReference type="OrthoDB" id="4868916at2759"/>
<keyword evidence="2" id="KW-0808">Transferase</keyword>
<feature type="compositionally biased region" description="Low complexity" evidence="1">
    <location>
        <begin position="141"/>
        <end position="150"/>
    </location>
</feature>
<proteinExistence type="predicted"/>
<dbReference type="GO" id="GO:0016301">
    <property type="term" value="F:kinase activity"/>
    <property type="evidence" value="ECO:0007669"/>
    <property type="project" value="UniProtKB-KW"/>
</dbReference>
<dbReference type="AlphaFoldDB" id="A0A545UKX5"/>
<evidence type="ECO:0000313" key="3">
    <source>
        <dbReference type="Proteomes" id="UP000315783"/>
    </source>
</evidence>
<sequence>MGRKHPNQEPTVYYDDHDEMRQNPISANDHTEPPRILPLAVRVTTSTYASALAFNLASFIMCSEIGHASGFKHGRGKRLCRKFVGALSVQNDAIALMTSLQSVGHREITSIAALRAGLGFSSSTWHAFRATTHGRSSGYNSLQGSESSGSSRKRRFSDNDPRPPTTRRSHSRRSTLRQAYDKSSNANNEASDEEKPSVYTPNREGPYENRILSCIVISSAGYVISDFM</sequence>
<keyword evidence="3" id="KW-1185">Reference proteome</keyword>
<keyword evidence="2" id="KW-0418">Kinase</keyword>
<dbReference type="STRING" id="43265.A0A545UKX5"/>
<evidence type="ECO:0000256" key="1">
    <source>
        <dbReference type="SAM" id="MobiDB-lite"/>
    </source>
</evidence>